<evidence type="ECO:0000313" key="2">
    <source>
        <dbReference type="Proteomes" id="UP000326396"/>
    </source>
</evidence>
<keyword evidence="2" id="KW-1185">Reference proteome</keyword>
<accession>A0A5N6L9T4</accession>
<organism evidence="1 2">
    <name type="scientific">Mikania micrantha</name>
    <name type="common">bitter vine</name>
    <dbReference type="NCBI Taxonomy" id="192012"/>
    <lineage>
        <taxon>Eukaryota</taxon>
        <taxon>Viridiplantae</taxon>
        <taxon>Streptophyta</taxon>
        <taxon>Embryophyta</taxon>
        <taxon>Tracheophyta</taxon>
        <taxon>Spermatophyta</taxon>
        <taxon>Magnoliopsida</taxon>
        <taxon>eudicotyledons</taxon>
        <taxon>Gunneridae</taxon>
        <taxon>Pentapetalae</taxon>
        <taxon>asterids</taxon>
        <taxon>campanulids</taxon>
        <taxon>Asterales</taxon>
        <taxon>Asteraceae</taxon>
        <taxon>Asteroideae</taxon>
        <taxon>Heliantheae alliance</taxon>
        <taxon>Eupatorieae</taxon>
        <taxon>Mikania</taxon>
    </lineage>
</organism>
<comment type="caution">
    <text evidence="1">The sequence shown here is derived from an EMBL/GenBank/DDBJ whole genome shotgun (WGS) entry which is preliminary data.</text>
</comment>
<protein>
    <submittedName>
        <fullName evidence="1">Uncharacterized protein</fullName>
    </submittedName>
</protein>
<evidence type="ECO:0000313" key="1">
    <source>
        <dbReference type="EMBL" id="KAC9800218.1"/>
    </source>
</evidence>
<gene>
    <name evidence="1" type="ORF">E3N88_45235</name>
</gene>
<reference evidence="1 2" key="1">
    <citation type="submission" date="2019-05" db="EMBL/GenBank/DDBJ databases">
        <title>Mikania micrantha, genome provides insights into the molecular mechanism of rapid growth.</title>
        <authorList>
            <person name="Liu B."/>
        </authorList>
    </citation>
    <scope>NUCLEOTIDE SEQUENCE [LARGE SCALE GENOMIC DNA]</scope>
    <source>
        <strain evidence="1">NLD-2019</strain>
        <tissue evidence="1">Leaf</tissue>
    </source>
</reference>
<name>A0A5N6L9T4_9ASTR</name>
<dbReference type="Proteomes" id="UP000326396">
    <property type="component" value="Unassembled WGS sequence"/>
</dbReference>
<dbReference type="EMBL" id="SZYD01002219">
    <property type="protein sequence ID" value="KAC9800218.1"/>
    <property type="molecule type" value="Genomic_DNA"/>
</dbReference>
<sequence length="89" mass="10131">MKLEEKVAKETVFRADQLPTQTGRTSEGCIDIFFCIVVILEKIELKRKRETKTDSGGVKLQISNSFENKGRDEMIMRGFTCHFVCITVG</sequence>
<proteinExistence type="predicted"/>
<dbReference type="AlphaFoldDB" id="A0A5N6L9T4"/>